<evidence type="ECO:0000259" key="4">
    <source>
        <dbReference type="PROSITE" id="PS51194"/>
    </source>
</evidence>
<keyword evidence="5" id="KW-1185">Reference proteome</keyword>
<name>A0AAF3JBJ4_9BILA</name>
<dbReference type="InterPro" id="IPR011545">
    <property type="entry name" value="DEAD/DEAH_box_helicase_dom"/>
</dbReference>
<dbReference type="WBParaSite" id="MBELARI_LOCUS8660">
    <property type="protein sequence ID" value="MBELARI_LOCUS8660"/>
    <property type="gene ID" value="MBELARI_LOCUS8660"/>
</dbReference>
<dbReference type="PROSITE" id="PS51194">
    <property type="entry name" value="HELICASE_CTER"/>
    <property type="match status" value="1"/>
</dbReference>
<evidence type="ECO:0008006" key="7">
    <source>
        <dbReference type="Google" id="ProtNLM"/>
    </source>
</evidence>
<protein>
    <recommendedName>
        <fullName evidence="7">RNA helicase</fullName>
    </recommendedName>
</protein>
<evidence type="ECO:0000256" key="2">
    <source>
        <dbReference type="ARBA" id="ARBA00022840"/>
    </source>
</evidence>
<keyword evidence="2" id="KW-0067">ATP-binding</keyword>
<feature type="domain" description="Helicase C-terminal" evidence="4">
    <location>
        <begin position="623"/>
        <end position="777"/>
    </location>
</feature>
<dbReference type="Pfam" id="PF00271">
    <property type="entry name" value="Helicase_C"/>
    <property type="match status" value="1"/>
</dbReference>
<dbReference type="SMART" id="SM00490">
    <property type="entry name" value="HELICc"/>
    <property type="match status" value="1"/>
</dbReference>
<reference evidence="6" key="1">
    <citation type="submission" date="2024-02" db="UniProtKB">
        <authorList>
            <consortium name="WormBaseParasite"/>
        </authorList>
    </citation>
    <scope>IDENTIFICATION</scope>
</reference>
<dbReference type="InterPro" id="IPR014001">
    <property type="entry name" value="Helicase_ATP-bd"/>
</dbReference>
<dbReference type="GO" id="GO:0003676">
    <property type="term" value="F:nucleic acid binding"/>
    <property type="evidence" value="ECO:0007669"/>
    <property type="project" value="InterPro"/>
</dbReference>
<dbReference type="AlphaFoldDB" id="A0AAF3JBJ4"/>
<dbReference type="InterPro" id="IPR038557">
    <property type="entry name" value="RLR_C_sf"/>
</dbReference>
<dbReference type="InterPro" id="IPR001650">
    <property type="entry name" value="Helicase_C-like"/>
</dbReference>
<dbReference type="Pfam" id="PF00270">
    <property type="entry name" value="DEAD"/>
    <property type="match status" value="1"/>
</dbReference>
<dbReference type="Gene3D" id="2.170.150.30">
    <property type="entry name" value="RIG-I-like receptor, C-terminal regulatory domain"/>
    <property type="match status" value="1"/>
</dbReference>
<evidence type="ECO:0000259" key="3">
    <source>
        <dbReference type="PROSITE" id="PS51192"/>
    </source>
</evidence>
<evidence type="ECO:0000313" key="6">
    <source>
        <dbReference type="WBParaSite" id="MBELARI_LOCUS8660"/>
    </source>
</evidence>
<dbReference type="InterPro" id="IPR027417">
    <property type="entry name" value="P-loop_NTPase"/>
</dbReference>
<evidence type="ECO:0000256" key="1">
    <source>
        <dbReference type="ARBA" id="ARBA00022741"/>
    </source>
</evidence>
<sequence length="902" mass="103513">MTGLTSSQELALLDLYKREIIARLQAIYWNSDLGKFFKELLPSAKRIDELRLKFDDENCLQESYGMKSLDLHALLNLTTREKERRSYFQQVLIHYEKLMRFVDVDKVLDFLKTIEPYEKVVELIAQDIQEEDPATKKKILLRTIPRLGSESFFDILKAMYDGNADVNAFIEKIVPNFLRRYELLCEDRINSSSIIQFIDTSDSIKDAMEKIQAAKDKSKTPFSFNLRWDSLSELKNGPMRKLMQALELHISKEEPIHLREYQKELCGNALEGENTIICAPTGSGKTIVAAHIIKEYLKSQSLNRKSNQPLRKVLFLTPTTCILDQQANAMRKYLQHAYKIITTCGADQTPLEGAIEDNDVIFTTPQMIVNLLKMTILMCTEREKILHTVTLCSNITGINLRQKTGKEELPQIIGLTASIGVGNSKDREQALKYVISMCALLDSPTLSMVRNNHDDLDRYSTPTTDECWKSISVDENQGLFINALIDLMFALEKDILKLIESTHKLPEYHFFRNLTDDFGYSKFANPEVLSKPPTEKGEAYEHWLSNAMRRLAKILKKMEVLQKLFDGLQMASLFPTNYTLDELQQYFSNENFQKIDPHAVTLWQLLQGKLQELASAECALVNDLVSLLCEPKSDEDFRAIIFIKTRRIKEKQMKSEYITGLNAKSDAESTSKQKQADKLARFENGETKCLIATSVAEEGLDIAKCNLVIKYSHVTNEIAGVQRRGRARAKNSRCVLLTFDEKLIKREEANNQKERLMKRSYGFAFLLGVNDEVREIYEEIQRKDAERGEKKKRLKESGIDYDVECKICSSFLCKSSDVKVAKSHKNIYEGIGVIFCRGEVSGSSCSKALRRILNIKNAPIPILTADELKFTWEEKGEKKARTFRKWKQITEALFPSKWITKF</sequence>
<accession>A0AAF3JBJ4</accession>
<dbReference type="Gene3D" id="1.20.1320.30">
    <property type="match status" value="1"/>
</dbReference>
<dbReference type="Proteomes" id="UP000887575">
    <property type="component" value="Unassembled WGS sequence"/>
</dbReference>
<dbReference type="SUPFAM" id="SSF52540">
    <property type="entry name" value="P-loop containing nucleoside triphosphate hydrolases"/>
    <property type="match status" value="2"/>
</dbReference>
<feature type="domain" description="Helicase ATP-binding" evidence="3">
    <location>
        <begin position="266"/>
        <end position="437"/>
    </location>
</feature>
<dbReference type="PANTHER" id="PTHR14074:SF29">
    <property type="entry name" value="DICER-RELATED HELICASE"/>
    <property type="match status" value="1"/>
</dbReference>
<dbReference type="GO" id="GO:0005737">
    <property type="term" value="C:cytoplasm"/>
    <property type="evidence" value="ECO:0007669"/>
    <property type="project" value="TreeGrafter"/>
</dbReference>
<dbReference type="SMART" id="SM00487">
    <property type="entry name" value="DEXDc"/>
    <property type="match status" value="1"/>
</dbReference>
<dbReference type="GO" id="GO:0005524">
    <property type="term" value="F:ATP binding"/>
    <property type="evidence" value="ECO:0007669"/>
    <property type="project" value="UniProtKB-KW"/>
</dbReference>
<organism evidence="5 6">
    <name type="scientific">Mesorhabditis belari</name>
    <dbReference type="NCBI Taxonomy" id="2138241"/>
    <lineage>
        <taxon>Eukaryota</taxon>
        <taxon>Metazoa</taxon>
        <taxon>Ecdysozoa</taxon>
        <taxon>Nematoda</taxon>
        <taxon>Chromadorea</taxon>
        <taxon>Rhabditida</taxon>
        <taxon>Rhabditina</taxon>
        <taxon>Rhabditomorpha</taxon>
        <taxon>Rhabditoidea</taxon>
        <taxon>Rhabditidae</taxon>
        <taxon>Mesorhabditinae</taxon>
        <taxon>Mesorhabditis</taxon>
    </lineage>
</organism>
<dbReference type="Gene3D" id="3.40.50.300">
    <property type="entry name" value="P-loop containing nucleotide triphosphate hydrolases"/>
    <property type="match status" value="2"/>
</dbReference>
<dbReference type="PROSITE" id="PS51192">
    <property type="entry name" value="HELICASE_ATP_BIND_1"/>
    <property type="match status" value="1"/>
</dbReference>
<evidence type="ECO:0000313" key="5">
    <source>
        <dbReference type="Proteomes" id="UP000887575"/>
    </source>
</evidence>
<keyword evidence="1" id="KW-0547">Nucleotide-binding</keyword>
<dbReference type="InterPro" id="IPR051363">
    <property type="entry name" value="RLR_Helicase"/>
</dbReference>
<proteinExistence type="predicted"/>
<dbReference type="PANTHER" id="PTHR14074">
    <property type="entry name" value="HELICASE WITH DEATH DOMAIN-RELATED"/>
    <property type="match status" value="1"/>
</dbReference>